<dbReference type="PANTHER" id="PTHR42973">
    <property type="entry name" value="BINDING OXIDOREDUCTASE, PUTATIVE (AFU_ORTHOLOGUE AFUA_1G17690)-RELATED"/>
    <property type="match status" value="1"/>
</dbReference>
<sequence length="514" mass="56161">MRTSVFTSFLTAGFLTLTQAGPIVTRAEIETCLTGAGVPIDAKNSADWRRDVAPFNTRLPYTPVAIAVPRNIEQIQKAVLCGKKLGIKVSAKSGGHSYASFGFGGEDGHLIVQLDRMNEVTYDADTDVATVQAGTRLGHLASVLYRNYGRAVSHGTCPGVGISGHFAHGGFGFSSHTHGLAQDFVVGATVVLADGSIVEASETQNPDLFWAIRGAGSNFGIIAKWRLRTFEAPSTLTFFSVDLKWTRTTAVAGLEAVERYARDDMPREINFRVSDYARGQIGIEGLYYGTDAQMREAIAPLLSEAAPQANITRSETVTWIEAVTHYGLIPDVDVSEPSPQENFYAKSLTLNSLSGATAQAFVDYHFTNSSKLPFTRAVWFQLDMHGGYHSAISSKSNSSTAYPHRDKLYIIQFYDRQLFGSFPRDGMNFLDGWVDAVVKTLPGGSAGVKGAVTQKGNEEAKEWGMYVNYADASLDRDTAEKLYYGGNLKKLRQLKARYDPTDLFYYPQGIRPVA</sequence>
<name>A0AAN6Y405_9PEZI</name>
<keyword evidence="5" id="KW-0560">Oxidoreductase</keyword>
<comment type="similarity">
    <text evidence="2">Belongs to the oxygen-dependent FAD-linked oxidoreductase family.</text>
</comment>
<dbReference type="EMBL" id="MU858141">
    <property type="protein sequence ID" value="KAK4211783.1"/>
    <property type="molecule type" value="Genomic_DNA"/>
</dbReference>
<dbReference type="Proteomes" id="UP001301769">
    <property type="component" value="Unassembled WGS sequence"/>
</dbReference>
<dbReference type="SUPFAM" id="SSF56176">
    <property type="entry name" value="FAD-binding/transporter-associated domain-like"/>
    <property type="match status" value="1"/>
</dbReference>
<evidence type="ECO:0000256" key="4">
    <source>
        <dbReference type="ARBA" id="ARBA00022827"/>
    </source>
</evidence>
<evidence type="ECO:0000256" key="5">
    <source>
        <dbReference type="ARBA" id="ARBA00023002"/>
    </source>
</evidence>
<keyword evidence="6" id="KW-0732">Signal</keyword>
<evidence type="ECO:0000259" key="7">
    <source>
        <dbReference type="PROSITE" id="PS51387"/>
    </source>
</evidence>
<dbReference type="Gene3D" id="3.40.462.20">
    <property type="match status" value="1"/>
</dbReference>
<dbReference type="AlphaFoldDB" id="A0AAN6Y405"/>
<feature type="chain" id="PRO_5042845808" evidence="6">
    <location>
        <begin position="21"/>
        <end position="514"/>
    </location>
</feature>
<accession>A0AAN6Y405</accession>
<dbReference type="InterPro" id="IPR016169">
    <property type="entry name" value="FAD-bd_PCMH_sub2"/>
</dbReference>
<dbReference type="Pfam" id="PF01565">
    <property type="entry name" value="FAD_binding_4"/>
    <property type="match status" value="1"/>
</dbReference>
<reference evidence="8" key="2">
    <citation type="submission" date="2023-05" db="EMBL/GenBank/DDBJ databases">
        <authorList>
            <consortium name="Lawrence Berkeley National Laboratory"/>
            <person name="Steindorff A."/>
            <person name="Hensen N."/>
            <person name="Bonometti L."/>
            <person name="Westerberg I."/>
            <person name="Brannstrom I.O."/>
            <person name="Guillou S."/>
            <person name="Cros-Aarteil S."/>
            <person name="Calhoun S."/>
            <person name="Haridas S."/>
            <person name="Kuo A."/>
            <person name="Mondo S."/>
            <person name="Pangilinan J."/>
            <person name="Riley R."/>
            <person name="Labutti K."/>
            <person name="Andreopoulos B."/>
            <person name="Lipzen A."/>
            <person name="Chen C."/>
            <person name="Yanf M."/>
            <person name="Daum C."/>
            <person name="Ng V."/>
            <person name="Clum A."/>
            <person name="Ohm R."/>
            <person name="Martin F."/>
            <person name="Silar P."/>
            <person name="Natvig D."/>
            <person name="Lalanne C."/>
            <person name="Gautier V."/>
            <person name="Ament-Velasquez S.L."/>
            <person name="Kruys A."/>
            <person name="Hutchinson M.I."/>
            <person name="Powell A.J."/>
            <person name="Barry K."/>
            <person name="Miller A.N."/>
            <person name="Grigoriev I.V."/>
            <person name="Debuchy R."/>
            <person name="Gladieux P."/>
            <person name="Thoren M.H."/>
            <person name="Johannesson H."/>
        </authorList>
    </citation>
    <scope>NUCLEOTIDE SEQUENCE</scope>
    <source>
        <strain evidence="8">PSN293</strain>
    </source>
</reference>
<dbReference type="InterPro" id="IPR050416">
    <property type="entry name" value="FAD-linked_Oxidoreductase"/>
</dbReference>
<dbReference type="PANTHER" id="PTHR42973:SF39">
    <property type="entry name" value="FAD-BINDING PCMH-TYPE DOMAIN-CONTAINING PROTEIN"/>
    <property type="match status" value="1"/>
</dbReference>
<evidence type="ECO:0000313" key="8">
    <source>
        <dbReference type="EMBL" id="KAK4211783.1"/>
    </source>
</evidence>
<proteinExistence type="inferred from homology"/>
<comment type="caution">
    <text evidence="8">The sequence shown here is derived from an EMBL/GenBank/DDBJ whole genome shotgun (WGS) entry which is preliminary data.</text>
</comment>
<dbReference type="Pfam" id="PF08031">
    <property type="entry name" value="BBE"/>
    <property type="match status" value="1"/>
</dbReference>
<protein>
    <submittedName>
        <fullName evidence="8">Glucooligosaccharide oxidase</fullName>
    </submittedName>
</protein>
<keyword evidence="4" id="KW-0274">FAD</keyword>
<dbReference type="InterPro" id="IPR036318">
    <property type="entry name" value="FAD-bd_PCMH-like_sf"/>
</dbReference>
<evidence type="ECO:0000313" key="9">
    <source>
        <dbReference type="Proteomes" id="UP001301769"/>
    </source>
</evidence>
<evidence type="ECO:0000256" key="3">
    <source>
        <dbReference type="ARBA" id="ARBA00022630"/>
    </source>
</evidence>
<dbReference type="InterPro" id="IPR006094">
    <property type="entry name" value="Oxid_FAD_bind_N"/>
</dbReference>
<organism evidence="8 9">
    <name type="scientific">Rhypophila decipiens</name>
    <dbReference type="NCBI Taxonomy" id="261697"/>
    <lineage>
        <taxon>Eukaryota</taxon>
        <taxon>Fungi</taxon>
        <taxon>Dikarya</taxon>
        <taxon>Ascomycota</taxon>
        <taxon>Pezizomycotina</taxon>
        <taxon>Sordariomycetes</taxon>
        <taxon>Sordariomycetidae</taxon>
        <taxon>Sordariales</taxon>
        <taxon>Naviculisporaceae</taxon>
        <taxon>Rhypophila</taxon>
    </lineage>
</organism>
<gene>
    <name evidence="8" type="ORF">QBC37DRAFT_206678</name>
</gene>
<comment type="cofactor">
    <cofactor evidence="1">
        <name>FAD</name>
        <dbReference type="ChEBI" id="CHEBI:57692"/>
    </cofactor>
</comment>
<feature type="signal peptide" evidence="6">
    <location>
        <begin position="1"/>
        <end position="20"/>
    </location>
</feature>
<keyword evidence="3" id="KW-0285">Flavoprotein</keyword>
<keyword evidence="9" id="KW-1185">Reference proteome</keyword>
<evidence type="ECO:0000256" key="2">
    <source>
        <dbReference type="ARBA" id="ARBA00005466"/>
    </source>
</evidence>
<reference evidence="8" key="1">
    <citation type="journal article" date="2023" name="Mol. Phylogenet. Evol.">
        <title>Genome-scale phylogeny and comparative genomics of the fungal order Sordariales.</title>
        <authorList>
            <person name="Hensen N."/>
            <person name="Bonometti L."/>
            <person name="Westerberg I."/>
            <person name="Brannstrom I.O."/>
            <person name="Guillou S."/>
            <person name="Cros-Aarteil S."/>
            <person name="Calhoun S."/>
            <person name="Haridas S."/>
            <person name="Kuo A."/>
            <person name="Mondo S."/>
            <person name="Pangilinan J."/>
            <person name="Riley R."/>
            <person name="LaButti K."/>
            <person name="Andreopoulos B."/>
            <person name="Lipzen A."/>
            <person name="Chen C."/>
            <person name="Yan M."/>
            <person name="Daum C."/>
            <person name="Ng V."/>
            <person name="Clum A."/>
            <person name="Steindorff A."/>
            <person name="Ohm R.A."/>
            <person name="Martin F."/>
            <person name="Silar P."/>
            <person name="Natvig D.O."/>
            <person name="Lalanne C."/>
            <person name="Gautier V."/>
            <person name="Ament-Velasquez S.L."/>
            <person name="Kruys A."/>
            <person name="Hutchinson M.I."/>
            <person name="Powell A.J."/>
            <person name="Barry K."/>
            <person name="Miller A.N."/>
            <person name="Grigoriev I.V."/>
            <person name="Debuchy R."/>
            <person name="Gladieux P."/>
            <person name="Hiltunen Thoren M."/>
            <person name="Johannesson H."/>
        </authorList>
    </citation>
    <scope>NUCLEOTIDE SEQUENCE</scope>
    <source>
        <strain evidence="8">PSN293</strain>
    </source>
</reference>
<evidence type="ECO:0000256" key="1">
    <source>
        <dbReference type="ARBA" id="ARBA00001974"/>
    </source>
</evidence>
<feature type="domain" description="FAD-binding PCMH-type" evidence="7">
    <location>
        <begin position="59"/>
        <end position="232"/>
    </location>
</feature>
<dbReference type="PROSITE" id="PS51387">
    <property type="entry name" value="FAD_PCMH"/>
    <property type="match status" value="1"/>
</dbReference>
<dbReference type="GO" id="GO:0071949">
    <property type="term" value="F:FAD binding"/>
    <property type="evidence" value="ECO:0007669"/>
    <property type="project" value="InterPro"/>
</dbReference>
<dbReference type="InterPro" id="IPR012951">
    <property type="entry name" value="BBE"/>
</dbReference>
<dbReference type="Gene3D" id="3.30.465.10">
    <property type="match status" value="1"/>
</dbReference>
<dbReference type="InterPro" id="IPR016166">
    <property type="entry name" value="FAD-bd_PCMH"/>
</dbReference>
<dbReference type="GO" id="GO:0016491">
    <property type="term" value="F:oxidoreductase activity"/>
    <property type="evidence" value="ECO:0007669"/>
    <property type="project" value="UniProtKB-KW"/>
</dbReference>
<evidence type="ECO:0000256" key="6">
    <source>
        <dbReference type="SAM" id="SignalP"/>
    </source>
</evidence>